<evidence type="ECO:0000313" key="2">
    <source>
        <dbReference type="Proteomes" id="UP000593564"/>
    </source>
</evidence>
<dbReference type="Proteomes" id="UP000593564">
    <property type="component" value="Unassembled WGS sequence"/>
</dbReference>
<sequence length="53" mass="5961">MSICLYSITYRKGTKKKPNHIDSLGPLFIQSPIPPQCSFFTIGSYLPTSNGRR</sequence>
<dbReference type="EMBL" id="JACBKZ010000007">
    <property type="protein sequence ID" value="KAF5946376.1"/>
    <property type="molecule type" value="Genomic_DNA"/>
</dbReference>
<organism evidence="1 2">
    <name type="scientific">Camellia sinensis</name>
    <name type="common">Tea plant</name>
    <name type="synonym">Thea sinensis</name>
    <dbReference type="NCBI Taxonomy" id="4442"/>
    <lineage>
        <taxon>Eukaryota</taxon>
        <taxon>Viridiplantae</taxon>
        <taxon>Streptophyta</taxon>
        <taxon>Embryophyta</taxon>
        <taxon>Tracheophyta</taxon>
        <taxon>Spermatophyta</taxon>
        <taxon>Magnoliopsida</taxon>
        <taxon>eudicotyledons</taxon>
        <taxon>Gunneridae</taxon>
        <taxon>Pentapetalae</taxon>
        <taxon>asterids</taxon>
        <taxon>Ericales</taxon>
        <taxon>Theaceae</taxon>
        <taxon>Camellia</taxon>
    </lineage>
</organism>
<proteinExistence type="predicted"/>
<evidence type="ECO:0000313" key="1">
    <source>
        <dbReference type="EMBL" id="KAF5946376.1"/>
    </source>
</evidence>
<accession>A0A7J7H3U8</accession>
<reference evidence="2" key="1">
    <citation type="journal article" date="2020" name="Nat. Commun.">
        <title>Genome assembly of wild tea tree DASZ reveals pedigree and selection history of tea varieties.</title>
        <authorList>
            <person name="Zhang W."/>
            <person name="Zhang Y."/>
            <person name="Qiu H."/>
            <person name="Guo Y."/>
            <person name="Wan H."/>
            <person name="Zhang X."/>
            <person name="Scossa F."/>
            <person name="Alseekh S."/>
            <person name="Zhang Q."/>
            <person name="Wang P."/>
            <person name="Xu L."/>
            <person name="Schmidt M.H."/>
            <person name="Jia X."/>
            <person name="Li D."/>
            <person name="Zhu A."/>
            <person name="Guo F."/>
            <person name="Chen W."/>
            <person name="Ni D."/>
            <person name="Usadel B."/>
            <person name="Fernie A.R."/>
            <person name="Wen W."/>
        </authorList>
    </citation>
    <scope>NUCLEOTIDE SEQUENCE [LARGE SCALE GENOMIC DNA]</scope>
    <source>
        <strain evidence="2">cv. G240</strain>
    </source>
</reference>
<protein>
    <submittedName>
        <fullName evidence="1">Uncharacterized protein</fullName>
    </submittedName>
</protein>
<keyword evidence="2" id="KW-1185">Reference proteome</keyword>
<reference evidence="1 2" key="2">
    <citation type="submission" date="2020-07" db="EMBL/GenBank/DDBJ databases">
        <title>Genome assembly of wild tea tree DASZ reveals pedigree and selection history of tea varieties.</title>
        <authorList>
            <person name="Zhang W."/>
        </authorList>
    </citation>
    <scope>NUCLEOTIDE SEQUENCE [LARGE SCALE GENOMIC DNA]</scope>
    <source>
        <strain evidence="2">cv. G240</strain>
        <tissue evidence="1">Leaf</tissue>
    </source>
</reference>
<gene>
    <name evidence="1" type="ORF">HYC85_016604</name>
</gene>
<comment type="caution">
    <text evidence="1">The sequence shown here is derived from an EMBL/GenBank/DDBJ whole genome shotgun (WGS) entry which is preliminary data.</text>
</comment>
<name>A0A7J7H3U8_CAMSI</name>
<dbReference type="AlphaFoldDB" id="A0A7J7H3U8"/>